<feature type="compositionally biased region" description="Basic and acidic residues" evidence="2">
    <location>
        <begin position="192"/>
        <end position="201"/>
    </location>
</feature>
<dbReference type="Pfam" id="PF14893">
    <property type="entry name" value="PNMA"/>
    <property type="match status" value="1"/>
</dbReference>
<feature type="compositionally biased region" description="Polar residues" evidence="2">
    <location>
        <begin position="1"/>
        <end position="12"/>
    </location>
</feature>
<evidence type="ECO:0000313" key="5">
    <source>
        <dbReference type="Proteomes" id="UP001234178"/>
    </source>
</evidence>
<evidence type="ECO:0000256" key="1">
    <source>
        <dbReference type="SAM" id="Coils"/>
    </source>
</evidence>
<protein>
    <recommendedName>
        <fullName evidence="3">Paraneoplastic antigen Ma-like C-terminal domain-containing protein</fullName>
    </recommendedName>
</protein>
<dbReference type="PANTHER" id="PTHR33223">
    <property type="entry name" value="CCHC-TYPE DOMAIN-CONTAINING PROTEIN"/>
    <property type="match status" value="1"/>
</dbReference>
<dbReference type="InterPro" id="IPR048270">
    <property type="entry name" value="PNMA_C"/>
</dbReference>
<keyword evidence="5" id="KW-1185">Reference proteome</keyword>
<feature type="compositionally biased region" description="Acidic residues" evidence="2">
    <location>
        <begin position="202"/>
        <end position="220"/>
    </location>
</feature>
<proteinExistence type="predicted"/>
<dbReference type="EMBL" id="JAOYFB010000039">
    <property type="protein sequence ID" value="KAK4030600.1"/>
    <property type="molecule type" value="Genomic_DNA"/>
</dbReference>
<dbReference type="PANTHER" id="PTHR33223:SF6">
    <property type="entry name" value="CCHC-TYPE DOMAIN-CONTAINING PROTEIN"/>
    <property type="match status" value="1"/>
</dbReference>
<feature type="domain" description="Paraneoplastic antigen Ma-like C-terminal" evidence="3">
    <location>
        <begin position="371"/>
        <end position="476"/>
    </location>
</feature>
<feature type="region of interest" description="Disordered" evidence="2">
    <location>
        <begin position="646"/>
        <end position="691"/>
    </location>
</feature>
<accession>A0ABR0AZV2</accession>
<evidence type="ECO:0000313" key="4">
    <source>
        <dbReference type="EMBL" id="KAK4030600.1"/>
    </source>
</evidence>
<feature type="compositionally biased region" description="Polar residues" evidence="2">
    <location>
        <begin position="646"/>
        <end position="656"/>
    </location>
</feature>
<feature type="region of interest" description="Disordered" evidence="2">
    <location>
        <begin position="1"/>
        <end position="281"/>
    </location>
</feature>
<sequence length="755" mass="86322">MDSIFDSHSSVGPKTPKEKLGTTAFLKNIGKTVLNTLSPKQFKRTPKVKETKPEEAENSESEDYQTGSSETRDETEEELPGKDEQPTDDTRWENSNGKALRRTPPPTERLYPQLSEVEEKEIEKSESEEDLPEIDEEDKDRAELKKPKRKARKVHIKGQPPTRWSSRNKHKAQVHQEEESKQTQKTTESNETEGREEKNSSTEEENESENPSDSENEEKDNENLASTEEEDEKPVRRPGKEKSAKEKEIKTERNRPIAPSYHKQLDQSIQTGKKPLVGETPRMDYQSHYDHMYRCMKAGGASKEEAHMGAKAAAKQIVKSMNEIKEEQKEKKSEKSCPIDTSQSYYLSQKLLLNQQQQTVSLLAQVPAFNGLGSTKFEDWIKHFDAVMNTSEFEEGRKIKLLRSKLFGSATDCVTTFQLRYPREAKDFSKIKQCLQERYHGGDSRKIYLTEYNNCIRNPGESIRDYACRIQKLFSFAYPTKEGKWVELEMREQLIMDKFWGGLKPNLRERMSFKEFKNLDSLMKATEYCAAVLNEAKLERRNVEFINAVASNSNAISSSETKGKLSELEATLKNNQKLMSELMQQNQETAKLLNKVVQAQTQTNFRSQPAFQPQTAFQPQSVFQSQTGFQPQPVFQAQAVLPARSIPQSQQPQNFVSQFEQNPQGSQQQNSGSLFGQRQLSQSDRNTQAGWNPPGPKYCAYCKTNTHLTAMCSWGPGVLDVLNANKMGMCSVNVQTRNRNIIKHTVHSYKIMQVN</sequence>
<reference evidence="4 5" key="1">
    <citation type="journal article" date="2023" name="Nucleic Acids Res.">
        <title>The hologenome of Daphnia magna reveals possible DNA methylation and microbiome-mediated evolution of the host genome.</title>
        <authorList>
            <person name="Chaturvedi A."/>
            <person name="Li X."/>
            <person name="Dhandapani V."/>
            <person name="Marshall H."/>
            <person name="Kissane S."/>
            <person name="Cuenca-Cambronero M."/>
            <person name="Asole G."/>
            <person name="Calvet F."/>
            <person name="Ruiz-Romero M."/>
            <person name="Marangio P."/>
            <person name="Guigo R."/>
            <person name="Rago D."/>
            <person name="Mirbahai L."/>
            <person name="Eastwood N."/>
            <person name="Colbourne J.K."/>
            <person name="Zhou J."/>
            <person name="Mallon E."/>
            <person name="Orsini L."/>
        </authorList>
    </citation>
    <scope>NUCLEOTIDE SEQUENCE [LARGE SCALE GENOMIC DNA]</scope>
    <source>
        <strain evidence="4">LRV0_1</strain>
    </source>
</reference>
<feature type="compositionally biased region" description="Acidic residues" evidence="2">
    <location>
        <begin position="116"/>
        <end position="138"/>
    </location>
</feature>
<keyword evidence="1" id="KW-0175">Coiled coil</keyword>
<evidence type="ECO:0000256" key="2">
    <source>
        <dbReference type="SAM" id="MobiDB-lite"/>
    </source>
</evidence>
<feature type="compositionally biased region" description="Low complexity" evidence="2">
    <location>
        <begin position="657"/>
        <end position="677"/>
    </location>
</feature>
<feature type="compositionally biased region" description="Basic and acidic residues" evidence="2">
    <location>
        <begin position="233"/>
        <end position="255"/>
    </location>
</feature>
<dbReference type="Proteomes" id="UP001234178">
    <property type="component" value="Unassembled WGS sequence"/>
</dbReference>
<name>A0ABR0AZV2_9CRUS</name>
<feature type="compositionally biased region" description="Basic and acidic residues" evidence="2">
    <location>
        <begin position="79"/>
        <end position="92"/>
    </location>
</feature>
<comment type="caution">
    <text evidence="4">The sequence shown here is derived from an EMBL/GenBank/DDBJ whole genome shotgun (WGS) entry which is preliminary data.</text>
</comment>
<feature type="coiled-coil region" evidence="1">
    <location>
        <begin position="565"/>
        <end position="602"/>
    </location>
</feature>
<feature type="compositionally biased region" description="Polar residues" evidence="2">
    <location>
        <begin position="678"/>
        <end position="690"/>
    </location>
</feature>
<gene>
    <name evidence="4" type="ORF">OUZ56_023860</name>
</gene>
<evidence type="ECO:0000259" key="3">
    <source>
        <dbReference type="Pfam" id="PF14893"/>
    </source>
</evidence>
<feature type="compositionally biased region" description="Basic residues" evidence="2">
    <location>
        <begin position="146"/>
        <end position="156"/>
    </location>
</feature>
<organism evidence="4 5">
    <name type="scientific">Daphnia magna</name>
    <dbReference type="NCBI Taxonomy" id="35525"/>
    <lineage>
        <taxon>Eukaryota</taxon>
        <taxon>Metazoa</taxon>
        <taxon>Ecdysozoa</taxon>
        <taxon>Arthropoda</taxon>
        <taxon>Crustacea</taxon>
        <taxon>Branchiopoda</taxon>
        <taxon>Diplostraca</taxon>
        <taxon>Cladocera</taxon>
        <taxon>Anomopoda</taxon>
        <taxon>Daphniidae</taxon>
        <taxon>Daphnia</taxon>
    </lineage>
</organism>